<dbReference type="HAMAP" id="MF_01007">
    <property type="entry name" value="16SrRNA_methyltr_H"/>
    <property type="match status" value="1"/>
</dbReference>
<dbReference type="EC" id="2.1.1.199" evidence="6"/>
<keyword evidence="6" id="KW-0963">Cytoplasm</keyword>
<dbReference type="Gene3D" id="3.40.50.150">
    <property type="entry name" value="Vaccinia Virus protein VP39"/>
    <property type="match status" value="1"/>
</dbReference>
<dbReference type="GO" id="GO:0070475">
    <property type="term" value="P:rRNA base methylation"/>
    <property type="evidence" value="ECO:0007669"/>
    <property type="project" value="UniProtKB-UniRule"/>
</dbReference>
<dbReference type="InterPro" id="IPR029063">
    <property type="entry name" value="SAM-dependent_MTases_sf"/>
</dbReference>
<feature type="binding site" evidence="6">
    <location>
        <begin position="33"/>
        <end position="35"/>
    </location>
    <ligand>
        <name>S-adenosyl-L-methionine</name>
        <dbReference type="ChEBI" id="CHEBI:59789"/>
    </ligand>
</feature>
<accession>A0A1F4S7M3</accession>
<comment type="similarity">
    <text evidence="1 6">Belongs to the methyltransferase superfamily. RsmH family.</text>
</comment>
<reference evidence="7 8" key="1">
    <citation type="journal article" date="2016" name="Nat. Commun.">
        <title>Thousands of microbial genomes shed light on interconnected biogeochemical processes in an aquifer system.</title>
        <authorList>
            <person name="Anantharaman K."/>
            <person name="Brown C.T."/>
            <person name="Hug L.A."/>
            <person name="Sharon I."/>
            <person name="Castelle C.J."/>
            <person name="Probst A.J."/>
            <person name="Thomas B.C."/>
            <person name="Singh A."/>
            <person name="Wilkins M.J."/>
            <person name="Karaoz U."/>
            <person name="Brodie E.L."/>
            <person name="Williams K.H."/>
            <person name="Hubbard S.S."/>
            <person name="Banfield J.F."/>
        </authorList>
    </citation>
    <scope>NUCLEOTIDE SEQUENCE [LARGE SCALE GENOMIC DNA]</scope>
</reference>
<feature type="binding site" evidence="6">
    <location>
        <position position="103"/>
    </location>
    <ligand>
        <name>S-adenosyl-L-methionine</name>
        <dbReference type="ChEBI" id="CHEBI:59789"/>
    </ligand>
</feature>
<dbReference type="NCBIfam" id="TIGR00006">
    <property type="entry name" value="16S rRNA (cytosine(1402)-N(4))-methyltransferase RsmH"/>
    <property type="match status" value="1"/>
</dbReference>
<feature type="binding site" evidence="6">
    <location>
        <position position="110"/>
    </location>
    <ligand>
        <name>S-adenosyl-L-methionine</name>
        <dbReference type="ChEBI" id="CHEBI:59789"/>
    </ligand>
</feature>
<keyword evidence="3 6" id="KW-0489">Methyltransferase</keyword>
<dbReference type="InterPro" id="IPR002903">
    <property type="entry name" value="RsmH"/>
</dbReference>
<dbReference type="EMBL" id="MEUA01000017">
    <property type="protein sequence ID" value="OGC15733.1"/>
    <property type="molecule type" value="Genomic_DNA"/>
</dbReference>
<dbReference type="PIRSF" id="PIRSF004486">
    <property type="entry name" value="MraW"/>
    <property type="match status" value="1"/>
</dbReference>
<dbReference type="CDD" id="cd02440">
    <property type="entry name" value="AdoMet_MTases"/>
    <property type="match status" value="1"/>
</dbReference>
<keyword evidence="5 6" id="KW-0949">S-adenosyl-L-methionine</keyword>
<name>A0A1F4S7M3_UNCSA</name>
<feature type="binding site" evidence="6">
    <location>
        <position position="86"/>
    </location>
    <ligand>
        <name>S-adenosyl-L-methionine</name>
        <dbReference type="ChEBI" id="CHEBI:59789"/>
    </ligand>
</feature>
<comment type="subcellular location">
    <subcellularLocation>
        <location evidence="6">Cytoplasm</location>
    </subcellularLocation>
</comment>
<evidence type="ECO:0000256" key="5">
    <source>
        <dbReference type="ARBA" id="ARBA00022691"/>
    </source>
</evidence>
<gene>
    <name evidence="6" type="primary">rsmH</name>
    <name evidence="7" type="ORF">A2290_05275</name>
</gene>
<keyword evidence="2 6" id="KW-0698">rRNA processing</keyword>
<dbReference type="AlphaFoldDB" id="A0A1F4S7M3"/>
<evidence type="ECO:0000256" key="3">
    <source>
        <dbReference type="ARBA" id="ARBA00022603"/>
    </source>
</evidence>
<proteinExistence type="inferred from homology"/>
<sequence length="305" mass="34579">METFHLPVMTKEIVDFLSPLNEKTIVDCTLGGGGHIEKLNGKAMSSPAGQEGNIHIIAIDQDQEAIEFAKKRLAKYDNIKYIHDNFGNLENIVKDPVDAFLFDLGVSSYQIDEASRGFSIRYDAPLDMRMDKSKQTSAREIIHNSSEEELIQIFKEYGEERFSKRVARAIILERDKKEINTTFELKDIIEKAIPTWKKRESVTRIFQALRIAANLELDVLKKALESTISLLNPGGKIIVMSYHSLEDRIVKWFFRDKAKNGILNILTKKPVLATEEEVAINPRAKSAKLRCAEKKTNKEGPTSLA</sequence>
<protein>
    <recommendedName>
        <fullName evidence="6">Ribosomal RNA small subunit methyltransferase H</fullName>
        <ecNumber evidence="6">2.1.1.199</ecNumber>
    </recommendedName>
    <alternativeName>
        <fullName evidence="6">16S rRNA m(4)C1402 methyltransferase</fullName>
    </alternativeName>
    <alternativeName>
        <fullName evidence="6">rRNA (cytosine-N(4)-)-methyltransferase RsmH</fullName>
    </alternativeName>
</protein>
<dbReference type="Gene3D" id="1.10.150.170">
    <property type="entry name" value="Putative methyltransferase TM0872, insert domain"/>
    <property type="match status" value="1"/>
</dbReference>
<feature type="binding site" evidence="6">
    <location>
        <position position="60"/>
    </location>
    <ligand>
        <name>S-adenosyl-L-methionine</name>
        <dbReference type="ChEBI" id="CHEBI:59789"/>
    </ligand>
</feature>
<comment type="function">
    <text evidence="6">Specifically methylates the N4 position of cytidine in position 1402 (C1402) of 16S rRNA.</text>
</comment>
<evidence type="ECO:0000313" key="7">
    <source>
        <dbReference type="EMBL" id="OGC15733.1"/>
    </source>
</evidence>
<dbReference type="SUPFAM" id="SSF53335">
    <property type="entry name" value="S-adenosyl-L-methionine-dependent methyltransferases"/>
    <property type="match status" value="1"/>
</dbReference>
<organism evidence="7 8">
    <name type="scientific">candidate division WOR-1 bacterium RIFOXYB2_FULL_36_35</name>
    <dbReference type="NCBI Taxonomy" id="1802578"/>
    <lineage>
        <taxon>Bacteria</taxon>
        <taxon>Bacillati</taxon>
        <taxon>Saganbacteria</taxon>
    </lineage>
</organism>
<dbReference type="PANTHER" id="PTHR11265">
    <property type="entry name" value="S-ADENOSYL-METHYLTRANSFERASE MRAW"/>
    <property type="match status" value="1"/>
</dbReference>
<dbReference type="GO" id="GO:0005737">
    <property type="term" value="C:cytoplasm"/>
    <property type="evidence" value="ECO:0007669"/>
    <property type="project" value="UniProtKB-SubCell"/>
</dbReference>
<dbReference type="InterPro" id="IPR023397">
    <property type="entry name" value="SAM-dep_MeTrfase_MraW_recog"/>
</dbReference>
<evidence type="ECO:0000256" key="4">
    <source>
        <dbReference type="ARBA" id="ARBA00022679"/>
    </source>
</evidence>
<evidence type="ECO:0000313" key="8">
    <source>
        <dbReference type="Proteomes" id="UP000177905"/>
    </source>
</evidence>
<dbReference type="GO" id="GO:0071424">
    <property type="term" value="F:rRNA (cytosine-N4-)-methyltransferase activity"/>
    <property type="evidence" value="ECO:0007669"/>
    <property type="project" value="UniProtKB-UniRule"/>
</dbReference>
<keyword evidence="4 6" id="KW-0808">Transferase</keyword>
<comment type="caution">
    <text evidence="7">The sequence shown here is derived from an EMBL/GenBank/DDBJ whole genome shotgun (WGS) entry which is preliminary data.</text>
</comment>
<dbReference type="PANTHER" id="PTHR11265:SF0">
    <property type="entry name" value="12S RRNA N4-METHYLCYTIDINE METHYLTRANSFERASE"/>
    <property type="match status" value="1"/>
</dbReference>
<dbReference type="Proteomes" id="UP000177905">
    <property type="component" value="Unassembled WGS sequence"/>
</dbReference>
<dbReference type="Pfam" id="PF01795">
    <property type="entry name" value="Methyltransf_5"/>
    <property type="match status" value="1"/>
</dbReference>
<evidence type="ECO:0000256" key="6">
    <source>
        <dbReference type="HAMAP-Rule" id="MF_01007"/>
    </source>
</evidence>
<evidence type="ECO:0000256" key="1">
    <source>
        <dbReference type="ARBA" id="ARBA00010396"/>
    </source>
</evidence>
<comment type="catalytic activity">
    <reaction evidence="6">
        <text>cytidine(1402) in 16S rRNA + S-adenosyl-L-methionine = N(4)-methylcytidine(1402) in 16S rRNA + S-adenosyl-L-homocysteine + H(+)</text>
        <dbReference type="Rhea" id="RHEA:42928"/>
        <dbReference type="Rhea" id="RHEA-COMP:10286"/>
        <dbReference type="Rhea" id="RHEA-COMP:10287"/>
        <dbReference type="ChEBI" id="CHEBI:15378"/>
        <dbReference type="ChEBI" id="CHEBI:57856"/>
        <dbReference type="ChEBI" id="CHEBI:59789"/>
        <dbReference type="ChEBI" id="CHEBI:74506"/>
        <dbReference type="ChEBI" id="CHEBI:82748"/>
        <dbReference type="EC" id="2.1.1.199"/>
    </reaction>
</comment>
<dbReference type="SUPFAM" id="SSF81799">
    <property type="entry name" value="Putative methyltransferase TM0872, insert domain"/>
    <property type="match status" value="1"/>
</dbReference>
<evidence type="ECO:0000256" key="2">
    <source>
        <dbReference type="ARBA" id="ARBA00022552"/>
    </source>
</evidence>